<dbReference type="InterPro" id="IPR024688">
    <property type="entry name" value="Mac_dom"/>
</dbReference>
<evidence type="ECO:0000256" key="2">
    <source>
        <dbReference type="ARBA" id="ARBA00022679"/>
    </source>
</evidence>
<dbReference type="AlphaFoldDB" id="A0A8H3VZZ1"/>
<dbReference type="InterPro" id="IPR011004">
    <property type="entry name" value="Trimer_LpxA-like_sf"/>
</dbReference>
<comment type="caution">
    <text evidence="4">The sequence shown here is derived from an EMBL/GenBank/DDBJ whole genome shotgun (WGS) entry which is preliminary data.</text>
</comment>
<dbReference type="GO" id="GO:0008374">
    <property type="term" value="F:O-acyltransferase activity"/>
    <property type="evidence" value="ECO:0007669"/>
    <property type="project" value="TreeGrafter"/>
</dbReference>
<dbReference type="Pfam" id="PF14602">
    <property type="entry name" value="Hexapep_2"/>
    <property type="match status" value="1"/>
</dbReference>
<gene>
    <name evidence="4" type="ORF">GQ607_012992</name>
</gene>
<dbReference type="Proteomes" id="UP000434172">
    <property type="component" value="Unassembled WGS sequence"/>
</dbReference>
<evidence type="ECO:0000313" key="4">
    <source>
        <dbReference type="EMBL" id="KAF0319741.1"/>
    </source>
</evidence>
<dbReference type="SUPFAM" id="SSF51161">
    <property type="entry name" value="Trimeric LpxA-like enzymes"/>
    <property type="match status" value="1"/>
</dbReference>
<accession>A0A8H3VZZ1</accession>
<evidence type="ECO:0000259" key="3">
    <source>
        <dbReference type="Pfam" id="PF12464"/>
    </source>
</evidence>
<keyword evidence="2 4" id="KW-0808">Transferase</keyword>
<dbReference type="OrthoDB" id="25818at2759"/>
<dbReference type="InterPro" id="IPR001451">
    <property type="entry name" value="Hexapep"/>
</dbReference>
<dbReference type="Gene3D" id="2.160.10.10">
    <property type="entry name" value="Hexapeptide repeat proteins"/>
    <property type="match status" value="1"/>
</dbReference>
<proteinExistence type="inferred from homology"/>
<dbReference type="PANTHER" id="PTHR23416">
    <property type="entry name" value="SIALIC ACID SYNTHASE-RELATED"/>
    <property type="match status" value="1"/>
</dbReference>
<dbReference type="Pfam" id="PF12464">
    <property type="entry name" value="Mac"/>
    <property type="match status" value="1"/>
</dbReference>
<sequence>MHLSSLLTNTRHDCLAPVLVDMRRRACRRILTYNSTLSPESLPVAESSFRDTLLREIFGKTGESPRVEPPLTVGYGCNIEVGDGFHAQSNLVILDSAMVKIGHRVTIGPSVTIMTATEGKGSGGAWRRQCAQPVFIGDDCCIGANVTIFPGVSIGRGCKIAAGSFVRNDIPDFSVALGGPAKVAPETSNLGCR</sequence>
<organism evidence="4 5">
    <name type="scientific">Colletotrichum asianum</name>
    <dbReference type="NCBI Taxonomy" id="702518"/>
    <lineage>
        <taxon>Eukaryota</taxon>
        <taxon>Fungi</taxon>
        <taxon>Dikarya</taxon>
        <taxon>Ascomycota</taxon>
        <taxon>Pezizomycotina</taxon>
        <taxon>Sordariomycetes</taxon>
        <taxon>Hypocreomycetidae</taxon>
        <taxon>Glomerellales</taxon>
        <taxon>Glomerellaceae</taxon>
        <taxon>Colletotrichum</taxon>
        <taxon>Colletotrichum gloeosporioides species complex</taxon>
    </lineage>
</organism>
<evidence type="ECO:0000313" key="5">
    <source>
        <dbReference type="Proteomes" id="UP000434172"/>
    </source>
</evidence>
<feature type="domain" description="Maltose/galactoside acetyltransferase" evidence="3">
    <location>
        <begin position="13"/>
        <end position="62"/>
    </location>
</feature>
<keyword evidence="5" id="KW-1185">Reference proteome</keyword>
<reference evidence="4 5" key="1">
    <citation type="submission" date="2019-12" db="EMBL/GenBank/DDBJ databases">
        <title>A genome sequence resource for the geographically widespread anthracnose pathogen Colletotrichum asianum.</title>
        <authorList>
            <person name="Meng Y."/>
        </authorList>
    </citation>
    <scope>NUCLEOTIDE SEQUENCE [LARGE SCALE GENOMIC DNA]</scope>
    <source>
        <strain evidence="4 5">ICMP 18580</strain>
    </source>
</reference>
<name>A0A8H3VZZ1_9PEZI</name>
<dbReference type="EMBL" id="WOWK01000091">
    <property type="protein sequence ID" value="KAF0319741.1"/>
    <property type="molecule type" value="Genomic_DNA"/>
</dbReference>
<dbReference type="PANTHER" id="PTHR23416:SF23">
    <property type="entry name" value="ACETYLTRANSFERASE C18B11.09C-RELATED"/>
    <property type="match status" value="1"/>
</dbReference>
<dbReference type="GO" id="GO:0016407">
    <property type="term" value="F:acetyltransferase activity"/>
    <property type="evidence" value="ECO:0007669"/>
    <property type="project" value="InterPro"/>
</dbReference>
<comment type="similarity">
    <text evidence="1">Belongs to the transferase hexapeptide repeat family.</text>
</comment>
<evidence type="ECO:0000256" key="1">
    <source>
        <dbReference type="ARBA" id="ARBA00007274"/>
    </source>
</evidence>
<dbReference type="InterPro" id="IPR051159">
    <property type="entry name" value="Hexapeptide_acetyltransf"/>
</dbReference>
<protein>
    <submittedName>
        <fullName evidence="4">Galactoside O-acetyltransferase</fullName>
    </submittedName>
</protein>